<protein>
    <submittedName>
        <fullName evidence="1">Uncharacterized protein</fullName>
    </submittedName>
</protein>
<sequence>MTTKSLRRCDRFYGNVGLLDLACGESRQVDDRESNPFFQGVRQLPDLLREGDRFLSLARGVRRKLRK</sequence>
<dbReference type="EMBL" id="JAECSB010000022">
    <property type="protein sequence ID" value="MBH5141869.1"/>
    <property type="molecule type" value="Genomic_DNA"/>
</dbReference>
<comment type="caution">
    <text evidence="1">The sequence shown here is derived from an EMBL/GenBank/DDBJ whole genome shotgun (WGS) entry which is preliminary data.</text>
</comment>
<evidence type="ECO:0000313" key="1">
    <source>
        <dbReference type="EMBL" id="MBH5141869.1"/>
    </source>
</evidence>
<dbReference type="AlphaFoldDB" id="A0A8I1D5V8"/>
<reference evidence="1 2" key="1">
    <citation type="submission" date="2020-12" db="EMBL/GenBank/DDBJ databases">
        <title>Draft genome sequence of furan degrading bacterial strain FUR100.</title>
        <authorList>
            <person name="Woiski C."/>
        </authorList>
    </citation>
    <scope>NUCLEOTIDE SEQUENCE [LARGE SCALE GENOMIC DNA]</scope>
    <source>
        <strain evidence="1 2">FUR100</strain>
    </source>
</reference>
<dbReference type="RefSeq" id="WP_197940561.1">
    <property type="nucleotide sequence ID" value="NZ_JAECSB010000022.1"/>
</dbReference>
<name>A0A8I1D5V8_RHOER</name>
<organism evidence="1 2">
    <name type="scientific">Rhodococcus erythropolis</name>
    <name type="common">Arthrobacter picolinophilus</name>
    <dbReference type="NCBI Taxonomy" id="1833"/>
    <lineage>
        <taxon>Bacteria</taxon>
        <taxon>Bacillati</taxon>
        <taxon>Actinomycetota</taxon>
        <taxon>Actinomycetes</taxon>
        <taxon>Mycobacteriales</taxon>
        <taxon>Nocardiaceae</taxon>
        <taxon>Rhodococcus</taxon>
        <taxon>Rhodococcus erythropolis group</taxon>
    </lineage>
</organism>
<accession>A0A8I1D5V8</accession>
<gene>
    <name evidence="1" type="ORF">I3517_04490</name>
</gene>
<evidence type="ECO:0000313" key="2">
    <source>
        <dbReference type="Proteomes" id="UP000627573"/>
    </source>
</evidence>
<dbReference type="Proteomes" id="UP000627573">
    <property type="component" value="Unassembled WGS sequence"/>
</dbReference>
<proteinExistence type="predicted"/>
<keyword evidence="2" id="KW-1185">Reference proteome</keyword>